<name>A0A6B3NXE7_9PSED</name>
<dbReference type="GO" id="GO:0043041">
    <property type="term" value="P:amino acid activation for nonribosomal peptide biosynthetic process"/>
    <property type="evidence" value="ECO:0007669"/>
    <property type="project" value="TreeGrafter"/>
</dbReference>
<dbReference type="InterPro" id="IPR009081">
    <property type="entry name" value="PP-bd_ACP"/>
</dbReference>
<comment type="caution">
    <text evidence="5">The sequence shown here is derived from an EMBL/GenBank/DDBJ whole genome shotgun (WGS) entry which is preliminary data.</text>
</comment>
<dbReference type="Pfam" id="PF00668">
    <property type="entry name" value="Condensation"/>
    <property type="match status" value="1"/>
</dbReference>
<reference evidence="5 6" key="1">
    <citation type="submission" date="2020-02" db="EMBL/GenBank/DDBJ databases">
        <title>Broccoli isolated Pseudomonas sp.</title>
        <authorList>
            <person name="Fujikawa T."/>
            <person name="Sawada H."/>
        </authorList>
    </citation>
    <scope>NUCLEOTIDE SEQUENCE [LARGE SCALE GENOMIC DNA]</scope>
    <source>
        <strain evidence="5 6">MAFF212427</strain>
    </source>
</reference>
<evidence type="ECO:0000256" key="1">
    <source>
        <dbReference type="ARBA" id="ARBA00001957"/>
    </source>
</evidence>
<dbReference type="Gene3D" id="3.40.50.980">
    <property type="match status" value="2"/>
</dbReference>
<dbReference type="SUPFAM" id="SSF47336">
    <property type="entry name" value="ACP-like"/>
    <property type="match status" value="1"/>
</dbReference>
<dbReference type="InterPro" id="IPR000873">
    <property type="entry name" value="AMP-dep_synth/lig_dom"/>
</dbReference>
<evidence type="ECO:0000256" key="3">
    <source>
        <dbReference type="ARBA" id="ARBA00022553"/>
    </source>
</evidence>
<dbReference type="InterPro" id="IPR001242">
    <property type="entry name" value="Condensation_dom"/>
</dbReference>
<gene>
    <name evidence="5" type="ORF">G3436_15135</name>
</gene>
<dbReference type="InterPro" id="IPR020806">
    <property type="entry name" value="PKS_PP-bd"/>
</dbReference>
<dbReference type="InterPro" id="IPR006162">
    <property type="entry name" value="Ppantetheine_attach_site"/>
</dbReference>
<keyword evidence="6" id="KW-1185">Reference proteome</keyword>
<dbReference type="Pfam" id="PF00501">
    <property type="entry name" value="AMP-binding"/>
    <property type="match status" value="1"/>
</dbReference>
<protein>
    <submittedName>
        <fullName evidence="5">Amino acid adenylation domain-containing protein</fullName>
    </submittedName>
</protein>
<dbReference type="Gene3D" id="3.40.50.1820">
    <property type="entry name" value="alpha/beta hydrolase"/>
    <property type="match status" value="1"/>
</dbReference>
<keyword evidence="3" id="KW-0597">Phosphoprotein</keyword>
<dbReference type="InterPro" id="IPR025110">
    <property type="entry name" value="AMP-bd_C"/>
</dbReference>
<accession>A0A6B3NXE7</accession>
<dbReference type="InterPro" id="IPR029058">
    <property type="entry name" value="AB_hydrolase_fold"/>
</dbReference>
<dbReference type="PROSITE" id="PS00012">
    <property type="entry name" value="PHOSPHOPANTETHEINE"/>
    <property type="match status" value="1"/>
</dbReference>
<dbReference type="Gene3D" id="3.30.559.30">
    <property type="entry name" value="Nonribosomal peptide synthetase, condensation domain"/>
    <property type="match status" value="1"/>
</dbReference>
<dbReference type="Proteomes" id="UP000482634">
    <property type="component" value="Unassembled WGS sequence"/>
</dbReference>
<keyword evidence="2" id="KW-0596">Phosphopantetheine</keyword>
<dbReference type="Pfam" id="PF00550">
    <property type="entry name" value="PP-binding"/>
    <property type="match status" value="1"/>
</dbReference>
<evidence type="ECO:0000313" key="6">
    <source>
        <dbReference type="Proteomes" id="UP000482634"/>
    </source>
</evidence>
<dbReference type="GO" id="GO:0003824">
    <property type="term" value="F:catalytic activity"/>
    <property type="evidence" value="ECO:0007669"/>
    <property type="project" value="InterPro"/>
</dbReference>
<dbReference type="InterPro" id="IPR023213">
    <property type="entry name" value="CAT-like_dom_sf"/>
</dbReference>
<evidence type="ECO:0000313" key="5">
    <source>
        <dbReference type="EMBL" id="NER64958.1"/>
    </source>
</evidence>
<dbReference type="PROSITE" id="PS50075">
    <property type="entry name" value="CARRIER"/>
    <property type="match status" value="1"/>
</dbReference>
<dbReference type="SMART" id="SM00823">
    <property type="entry name" value="PKS_PP"/>
    <property type="match status" value="1"/>
</dbReference>
<dbReference type="InterPro" id="IPR010071">
    <property type="entry name" value="AA_adenyl_dom"/>
</dbReference>
<dbReference type="GO" id="GO:0005737">
    <property type="term" value="C:cytoplasm"/>
    <property type="evidence" value="ECO:0007669"/>
    <property type="project" value="TreeGrafter"/>
</dbReference>
<dbReference type="PANTHER" id="PTHR45527">
    <property type="entry name" value="NONRIBOSOMAL PEPTIDE SYNTHETASE"/>
    <property type="match status" value="1"/>
</dbReference>
<dbReference type="GO" id="GO:0031177">
    <property type="term" value="F:phosphopantetheine binding"/>
    <property type="evidence" value="ECO:0007669"/>
    <property type="project" value="InterPro"/>
</dbReference>
<dbReference type="RefSeq" id="WP_163946355.1">
    <property type="nucleotide sequence ID" value="NZ_JAAHBU010000204.1"/>
</dbReference>
<dbReference type="Gene3D" id="2.30.38.10">
    <property type="entry name" value="Luciferase, Domain 3"/>
    <property type="match status" value="1"/>
</dbReference>
<dbReference type="EMBL" id="JAAHBU010000204">
    <property type="protein sequence ID" value="NER64958.1"/>
    <property type="molecule type" value="Genomic_DNA"/>
</dbReference>
<comment type="cofactor">
    <cofactor evidence="1">
        <name>pantetheine 4'-phosphate</name>
        <dbReference type="ChEBI" id="CHEBI:47942"/>
    </cofactor>
</comment>
<dbReference type="InterPro" id="IPR045851">
    <property type="entry name" value="AMP-bd_C_sf"/>
</dbReference>
<dbReference type="Gene3D" id="3.30.300.30">
    <property type="match status" value="1"/>
</dbReference>
<dbReference type="InterPro" id="IPR020845">
    <property type="entry name" value="AMP-binding_CS"/>
</dbReference>
<dbReference type="GO" id="GO:0044550">
    <property type="term" value="P:secondary metabolite biosynthetic process"/>
    <property type="evidence" value="ECO:0007669"/>
    <property type="project" value="TreeGrafter"/>
</dbReference>
<evidence type="ECO:0000259" key="4">
    <source>
        <dbReference type="PROSITE" id="PS50075"/>
    </source>
</evidence>
<dbReference type="CDD" id="cd05930">
    <property type="entry name" value="A_NRPS"/>
    <property type="match status" value="1"/>
</dbReference>
<dbReference type="Gene3D" id="3.30.559.10">
    <property type="entry name" value="Chloramphenicol acetyltransferase-like domain"/>
    <property type="match status" value="1"/>
</dbReference>
<dbReference type="NCBIfam" id="TIGR01733">
    <property type="entry name" value="AA-adenyl-dom"/>
    <property type="match status" value="1"/>
</dbReference>
<dbReference type="AlphaFoldDB" id="A0A6B3NXE7"/>
<feature type="domain" description="Carrier" evidence="4">
    <location>
        <begin position="940"/>
        <end position="1015"/>
    </location>
</feature>
<dbReference type="InterPro" id="IPR036736">
    <property type="entry name" value="ACP-like_sf"/>
</dbReference>
<dbReference type="SUPFAM" id="SSF56801">
    <property type="entry name" value="Acetyl-CoA synthetase-like"/>
    <property type="match status" value="1"/>
</dbReference>
<proteinExistence type="predicted"/>
<dbReference type="Pfam" id="PF13193">
    <property type="entry name" value="AMP-binding_C"/>
    <property type="match status" value="1"/>
</dbReference>
<dbReference type="SUPFAM" id="SSF52777">
    <property type="entry name" value="CoA-dependent acyltransferases"/>
    <property type="match status" value="2"/>
</dbReference>
<sequence length="1051" mass="113180">MSTAQLETQDTGLALLPEQETWVAALNAGARREDIAHCLRVDIHGELDVPRLQQALDSLLSRHAALAMRLGSVAGYHGQRQFMPEASAQVFDLQVHLEAAPETWLAAPWPLAGPFVQALLSRTARGHWVLVLAQARFVGDVGSLKVLFEALVQAYRHTGAGDGEEPGQFAQYLEWRSEVLFDEDAATAKAYWQAYLPASETSVAPYLPYRRAQALDGPALTLEAALDAPLQAQLAALAQRLEVTLDSVLQAAWWALLARISGREQFVAGWRHDGRKDYAFFEHSIGVFEKTLPLALHIDLAQPFAAWVTQLAAQLEQHATWQEYAANNLPASFASPLYAFAARPALPDTRVDTAQWQASRLTESTPQFELLLQVSDTTVRLDAGAGRYSQVGLDVLLGHYLALLRGVAQDSAQALGRINLSGDAENAALLALSPAVSALDDRVLLPERIAQWAAITPDAPALVSAGVTLSYAELEQRVARLAADLVAHGVGHGGRVALALPRSAQLVVAILASWRVGAAYLPLDPQWPVSRQLQMLEQAQPHLVLTEQAQLTLLGGHGVVVQDIALLGVGDGEVAGPALAATDVAYVLFTSGSSGTPKGVVIEHQQLLNYTAGVCQQLQLEGCRHFALSSTVAADLGNTALFGALYLGAALHVAEDECIQSPEAFAHFVRDHAIDCLKIVPSHLAALLEAETPHLPATLVLGGEAIGAALLQRIVEVRPDCRVFNHYGPTETTVGALVHRVTSADIDAAVIPLTDVLPNNQVLILDEHRQQVAIGELGELYIGGRQLARGYLNAPEQTAQAFVEHPLQPGERLYRSGDLARYRPEGGLQLYGRRDQQVKVRGFRIELAEIEAQLASLAQVSEAVVLLVDAEPVAFVVLRDGAGQDTAAELVAQLALRLPAPMVPRHVQVLAQMPRLANGKVDRLALQQHPLASADVEHVPPRDALETLLAERMAQLLGLERLSIEQDFFAIGGHSLLVIKLVAGIRKLLQCDVHPGVVFDNPSVAALAQALRLQEAAPGQLEKLAAARLRLDSMTPEQRAQLLAKAQNANA</sequence>
<evidence type="ECO:0000256" key="2">
    <source>
        <dbReference type="ARBA" id="ARBA00022450"/>
    </source>
</evidence>
<dbReference type="PANTHER" id="PTHR45527:SF1">
    <property type="entry name" value="FATTY ACID SYNTHASE"/>
    <property type="match status" value="1"/>
</dbReference>
<dbReference type="PROSITE" id="PS00455">
    <property type="entry name" value="AMP_BINDING"/>
    <property type="match status" value="1"/>
</dbReference>
<organism evidence="5 6">
    <name type="scientific">Pseudomonas brassicae</name>
    <dbReference type="NCBI Taxonomy" id="2708063"/>
    <lineage>
        <taxon>Bacteria</taxon>
        <taxon>Pseudomonadati</taxon>
        <taxon>Pseudomonadota</taxon>
        <taxon>Gammaproteobacteria</taxon>
        <taxon>Pseudomonadales</taxon>
        <taxon>Pseudomonadaceae</taxon>
        <taxon>Pseudomonas</taxon>
    </lineage>
</organism>